<dbReference type="InterPro" id="IPR051401">
    <property type="entry name" value="GtrA_CellWall_Glycosyl"/>
</dbReference>
<evidence type="ECO:0000256" key="6">
    <source>
        <dbReference type="SAM" id="Phobius"/>
    </source>
</evidence>
<dbReference type="RefSeq" id="WP_023509061.1">
    <property type="nucleotide sequence ID" value="NZ_AWTC01000002.1"/>
</dbReference>
<evidence type="ECO:0000256" key="4">
    <source>
        <dbReference type="ARBA" id="ARBA00022989"/>
    </source>
</evidence>
<accession>V6J237</accession>
<feature type="transmembrane region" description="Helical" evidence="6">
    <location>
        <begin position="121"/>
        <end position="140"/>
    </location>
</feature>
<comment type="caution">
    <text evidence="8">The sequence shown here is derived from an EMBL/GenBank/DDBJ whole genome shotgun (WGS) entry which is preliminary data.</text>
</comment>
<sequence length="142" mass="16045">MSDQGQSKIIEEQRAAKGNKWQWMKQAILFGFVGVSNTAVDFAVFFLLTHYFFIFYAVAQVLSYAAGMLNSYIWNSKVTFAASKRSGSRVIRFVILNVAVLGITLLAMHSLLFLPLYLNKLISTLIGLCFNFVLSKLWVFKA</sequence>
<evidence type="ECO:0000313" key="8">
    <source>
        <dbReference type="EMBL" id="EST13206.1"/>
    </source>
</evidence>
<keyword evidence="9" id="KW-1185">Reference proteome</keyword>
<dbReference type="GO" id="GO:0005886">
    <property type="term" value="C:plasma membrane"/>
    <property type="evidence" value="ECO:0007669"/>
    <property type="project" value="TreeGrafter"/>
</dbReference>
<feature type="transmembrane region" description="Helical" evidence="6">
    <location>
        <begin position="27"/>
        <end position="47"/>
    </location>
</feature>
<dbReference type="PANTHER" id="PTHR38459">
    <property type="entry name" value="PROPHAGE BACTOPRENOL-LINKED GLUCOSE TRANSLOCASE HOMOLOG"/>
    <property type="match status" value="1"/>
</dbReference>
<evidence type="ECO:0000256" key="1">
    <source>
        <dbReference type="ARBA" id="ARBA00004141"/>
    </source>
</evidence>
<dbReference type="Pfam" id="PF04138">
    <property type="entry name" value="GtrA_DPMS_TM"/>
    <property type="match status" value="1"/>
</dbReference>
<feature type="domain" description="GtrA/DPMS transmembrane" evidence="7">
    <location>
        <begin position="30"/>
        <end position="140"/>
    </location>
</feature>
<dbReference type="STRING" id="1395513.P343_03770"/>
<feature type="transmembrane region" description="Helical" evidence="6">
    <location>
        <begin position="53"/>
        <end position="73"/>
    </location>
</feature>
<dbReference type="GO" id="GO:0000271">
    <property type="term" value="P:polysaccharide biosynthetic process"/>
    <property type="evidence" value="ECO:0007669"/>
    <property type="project" value="InterPro"/>
</dbReference>
<dbReference type="EMBL" id="AWTC01000002">
    <property type="protein sequence ID" value="EST13206.1"/>
    <property type="molecule type" value="Genomic_DNA"/>
</dbReference>
<reference evidence="8 9" key="1">
    <citation type="journal article" date="2013" name="Genome Announc.">
        <title>Genome Sequence of Sporolactobacillus laevolacticus DSM442, an Efficient Polymer-Grade D-Lactate Producer from Agricultural Waste Cottonseed as a Nitrogen Source.</title>
        <authorList>
            <person name="Wang H."/>
            <person name="Wang L."/>
            <person name="Ju J."/>
            <person name="Yu B."/>
            <person name="Ma Y."/>
        </authorList>
    </citation>
    <scope>NUCLEOTIDE SEQUENCE [LARGE SCALE GENOMIC DNA]</scope>
    <source>
        <strain evidence="8 9">DSM 442</strain>
    </source>
</reference>
<gene>
    <name evidence="8" type="ORF">P343_03770</name>
</gene>
<dbReference type="Proteomes" id="UP000018296">
    <property type="component" value="Unassembled WGS sequence"/>
</dbReference>
<evidence type="ECO:0000256" key="5">
    <source>
        <dbReference type="ARBA" id="ARBA00023136"/>
    </source>
</evidence>
<keyword evidence="3 6" id="KW-0812">Transmembrane</keyword>
<comment type="similarity">
    <text evidence="2">Belongs to the GtrA family.</text>
</comment>
<protein>
    <submittedName>
        <fullName evidence="8">Polysaccharide synthesis protein GtrA</fullName>
    </submittedName>
</protein>
<proteinExistence type="inferred from homology"/>
<dbReference type="PATRIC" id="fig|1395513.3.peg.771"/>
<dbReference type="OrthoDB" id="9812049at2"/>
<dbReference type="AlphaFoldDB" id="V6J237"/>
<dbReference type="PANTHER" id="PTHR38459:SF1">
    <property type="entry name" value="PROPHAGE BACTOPRENOL-LINKED GLUCOSE TRANSLOCASE HOMOLOG"/>
    <property type="match status" value="1"/>
</dbReference>
<dbReference type="InterPro" id="IPR007267">
    <property type="entry name" value="GtrA_DPMS_TM"/>
</dbReference>
<keyword evidence="4 6" id="KW-1133">Transmembrane helix</keyword>
<comment type="subcellular location">
    <subcellularLocation>
        <location evidence="1">Membrane</location>
        <topology evidence="1">Multi-pass membrane protein</topology>
    </subcellularLocation>
</comment>
<evidence type="ECO:0000259" key="7">
    <source>
        <dbReference type="Pfam" id="PF04138"/>
    </source>
</evidence>
<evidence type="ECO:0000256" key="2">
    <source>
        <dbReference type="ARBA" id="ARBA00009399"/>
    </source>
</evidence>
<evidence type="ECO:0000256" key="3">
    <source>
        <dbReference type="ARBA" id="ARBA00022692"/>
    </source>
</evidence>
<organism evidence="8 9">
    <name type="scientific">Sporolactobacillus laevolacticus DSM 442</name>
    <dbReference type="NCBI Taxonomy" id="1395513"/>
    <lineage>
        <taxon>Bacteria</taxon>
        <taxon>Bacillati</taxon>
        <taxon>Bacillota</taxon>
        <taxon>Bacilli</taxon>
        <taxon>Bacillales</taxon>
        <taxon>Sporolactobacillaceae</taxon>
        <taxon>Sporolactobacillus</taxon>
    </lineage>
</organism>
<keyword evidence="5 6" id="KW-0472">Membrane</keyword>
<evidence type="ECO:0000313" key="9">
    <source>
        <dbReference type="Proteomes" id="UP000018296"/>
    </source>
</evidence>
<dbReference type="eggNOG" id="COG2246">
    <property type="taxonomic scope" value="Bacteria"/>
</dbReference>
<feature type="transmembrane region" description="Helical" evidence="6">
    <location>
        <begin position="94"/>
        <end position="115"/>
    </location>
</feature>
<name>V6J237_9BACL</name>